<dbReference type="RefSeq" id="XP_009216760.1">
    <property type="nucleotide sequence ID" value="XM_009218496.1"/>
</dbReference>
<dbReference type="InterPro" id="IPR036928">
    <property type="entry name" value="AS_sf"/>
</dbReference>
<dbReference type="STRING" id="644352.J3NHK8"/>
<dbReference type="SUPFAM" id="SSF75304">
    <property type="entry name" value="Amidase signature (AS) enzymes"/>
    <property type="match status" value="1"/>
</dbReference>
<reference evidence="3" key="4">
    <citation type="journal article" date="2015" name="G3 (Bethesda)">
        <title>Genome sequences of three phytopathogenic species of the Magnaporthaceae family of fungi.</title>
        <authorList>
            <person name="Okagaki L.H."/>
            <person name="Nunes C.C."/>
            <person name="Sailsbery J."/>
            <person name="Clay B."/>
            <person name="Brown D."/>
            <person name="John T."/>
            <person name="Oh Y."/>
            <person name="Young N."/>
            <person name="Fitzgerald M."/>
            <person name="Haas B.J."/>
            <person name="Zeng Q."/>
            <person name="Young S."/>
            <person name="Adiconis X."/>
            <person name="Fan L."/>
            <person name="Levin J.Z."/>
            <person name="Mitchell T.K."/>
            <person name="Okubara P.A."/>
            <person name="Farman M.L."/>
            <person name="Kohn L.M."/>
            <person name="Birren B."/>
            <person name="Ma L.-J."/>
            <person name="Dean R.A."/>
        </authorList>
    </citation>
    <scope>NUCLEOTIDE SEQUENCE</scope>
    <source>
        <strain evidence="3">R3-111a-1</strain>
    </source>
</reference>
<sequence length="621" mass="67626">MAFALEQLFLFSVDGGDFAAWKEPNDARVMMDGRWLVMVLPCCSDPVDSTMGGAQSLLDRFLNHAARTDDVFCSEFLSGIIVPIRNSCDGDRQPKNLRVNGKDAWLRTIVFEDGIAPAPGPYVLDAGRLSPVYRLYEDTSAAFSIPLRTSPDKELVATRIAPRGHHPSCVAVPSRMRSFGGAPGPPLEGIRVAVKDIFDIKGHHTSLGSREYLKLSPPANYTAPAVQRVIDAGGVVVGLTHMCSMVLSQHPTQCIDFPAPFNPRGDGYQSPSGGSSGQAAAIASYDWLDVAIGSDSTASARLPALANGCFSFRPSGSMVSCQGMWSGVPQTDTPCLFARSLEVLSEVVNVWCPGTIRDGEPLKPTRLLSLPKPPIPEGSPQHMLFTSFREDLEKFAGIESNLLSVEDMWSSSPPPEAGGAPLEQYLSPDVSTWTYVSTFWGSTKVFWEGYQQAFGRQPYMPPPLGIHTWDKARDCSSEQRKEGAARLGVYRQWLLRTVLQDEAHNTILIWPIAVVEPVYRDEWPRPPTGDQLLWEPLLLAPVSGAPELVIPVGEVPYVSRVSGKEEVLPVCISMLGPPGTDTQLIAFAAKFLEGSGRYTAVKTGRSIGFASGRHQENHTQM</sequence>
<dbReference type="OrthoDB" id="5423360at2759"/>
<dbReference type="EMBL" id="GL385395">
    <property type="protein sequence ID" value="EJT80751.1"/>
    <property type="molecule type" value="Genomic_DNA"/>
</dbReference>
<evidence type="ECO:0000313" key="3">
    <source>
        <dbReference type="EnsemblFungi" id="EJT80751"/>
    </source>
</evidence>
<dbReference type="eggNOG" id="KOG1211">
    <property type="taxonomic scope" value="Eukaryota"/>
</dbReference>
<reference evidence="2" key="2">
    <citation type="submission" date="2010-07" db="EMBL/GenBank/DDBJ databases">
        <authorList>
            <consortium name="The Broad Institute Genome Sequencing Platform"/>
            <consortium name="Broad Institute Genome Sequencing Center for Infectious Disease"/>
            <person name="Ma L.-J."/>
            <person name="Dead R."/>
            <person name="Young S."/>
            <person name="Zeng Q."/>
            <person name="Koehrsen M."/>
            <person name="Alvarado L."/>
            <person name="Berlin A."/>
            <person name="Chapman S.B."/>
            <person name="Chen Z."/>
            <person name="Freedman E."/>
            <person name="Gellesch M."/>
            <person name="Goldberg J."/>
            <person name="Griggs A."/>
            <person name="Gujja S."/>
            <person name="Heilman E.R."/>
            <person name="Heiman D."/>
            <person name="Hepburn T."/>
            <person name="Howarth C."/>
            <person name="Jen D."/>
            <person name="Larson L."/>
            <person name="Mehta T."/>
            <person name="Neiman D."/>
            <person name="Pearson M."/>
            <person name="Roberts A."/>
            <person name="Saif S."/>
            <person name="Shea T."/>
            <person name="Shenoy N."/>
            <person name="Sisk P."/>
            <person name="Stolte C."/>
            <person name="Sykes S."/>
            <person name="Walk T."/>
            <person name="White J."/>
            <person name="Yandava C."/>
            <person name="Haas B."/>
            <person name="Nusbaum C."/>
            <person name="Birren B."/>
        </authorList>
    </citation>
    <scope>NUCLEOTIDE SEQUENCE</scope>
    <source>
        <strain evidence="2">R3-111a-1</strain>
    </source>
</reference>
<dbReference type="InterPro" id="IPR023631">
    <property type="entry name" value="Amidase_dom"/>
</dbReference>
<keyword evidence="4" id="KW-1185">Reference proteome</keyword>
<protein>
    <recommendedName>
        <fullName evidence="1">Amidase domain-containing protein</fullName>
    </recommendedName>
</protein>
<dbReference type="VEuPathDB" id="FungiDB:GGTG_00745"/>
<reference evidence="4" key="1">
    <citation type="submission" date="2010-07" db="EMBL/GenBank/DDBJ databases">
        <title>The genome sequence of Gaeumannomyces graminis var. tritici strain R3-111a-1.</title>
        <authorList>
            <consortium name="The Broad Institute Genome Sequencing Platform"/>
            <person name="Ma L.-J."/>
            <person name="Dead R."/>
            <person name="Young S."/>
            <person name="Zeng Q."/>
            <person name="Koehrsen M."/>
            <person name="Alvarado L."/>
            <person name="Berlin A."/>
            <person name="Chapman S.B."/>
            <person name="Chen Z."/>
            <person name="Freedman E."/>
            <person name="Gellesch M."/>
            <person name="Goldberg J."/>
            <person name="Griggs A."/>
            <person name="Gujja S."/>
            <person name="Heilman E.R."/>
            <person name="Heiman D."/>
            <person name="Hepburn T."/>
            <person name="Howarth C."/>
            <person name="Jen D."/>
            <person name="Larson L."/>
            <person name="Mehta T."/>
            <person name="Neiman D."/>
            <person name="Pearson M."/>
            <person name="Roberts A."/>
            <person name="Saif S."/>
            <person name="Shea T."/>
            <person name="Shenoy N."/>
            <person name="Sisk P."/>
            <person name="Stolte C."/>
            <person name="Sykes S."/>
            <person name="Walk T."/>
            <person name="White J."/>
            <person name="Yandava C."/>
            <person name="Haas B."/>
            <person name="Nusbaum C."/>
            <person name="Birren B."/>
        </authorList>
    </citation>
    <scope>NUCLEOTIDE SEQUENCE [LARGE SCALE GENOMIC DNA]</scope>
    <source>
        <strain evidence="4">R3-111a-1</strain>
    </source>
</reference>
<dbReference type="EnsemblFungi" id="EJT80751">
    <property type="protein sequence ID" value="EJT80751"/>
    <property type="gene ID" value="GGTG_00745"/>
</dbReference>
<dbReference type="PANTHER" id="PTHR46310">
    <property type="entry name" value="AMIDASE 1"/>
    <property type="match status" value="1"/>
</dbReference>
<dbReference type="Gene3D" id="3.90.1300.10">
    <property type="entry name" value="Amidase signature (AS) domain"/>
    <property type="match status" value="1"/>
</dbReference>
<organism evidence="2">
    <name type="scientific">Gaeumannomyces tritici (strain R3-111a-1)</name>
    <name type="common">Wheat and barley take-all root rot fungus</name>
    <name type="synonym">Gaeumannomyces graminis var. tritici</name>
    <dbReference type="NCBI Taxonomy" id="644352"/>
    <lineage>
        <taxon>Eukaryota</taxon>
        <taxon>Fungi</taxon>
        <taxon>Dikarya</taxon>
        <taxon>Ascomycota</taxon>
        <taxon>Pezizomycotina</taxon>
        <taxon>Sordariomycetes</taxon>
        <taxon>Sordariomycetidae</taxon>
        <taxon>Magnaporthales</taxon>
        <taxon>Magnaporthaceae</taxon>
        <taxon>Gaeumannomyces</taxon>
    </lineage>
</organism>
<name>J3NHK8_GAET3</name>
<proteinExistence type="predicted"/>
<evidence type="ECO:0000313" key="2">
    <source>
        <dbReference type="EMBL" id="EJT80751.1"/>
    </source>
</evidence>
<evidence type="ECO:0000259" key="1">
    <source>
        <dbReference type="Pfam" id="PF01425"/>
    </source>
</evidence>
<feature type="domain" description="Amidase" evidence="1">
    <location>
        <begin position="181"/>
        <end position="360"/>
    </location>
</feature>
<dbReference type="PANTHER" id="PTHR46310:SF7">
    <property type="entry name" value="AMIDASE 1"/>
    <property type="match status" value="1"/>
</dbReference>
<dbReference type="Proteomes" id="UP000006039">
    <property type="component" value="Unassembled WGS sequence"/>
</dbReference>
<dbReference type="Pfam" id="PF01425">
    <property type="entry name" value="Amidase"/>
    <property type="match status" value="1"/>
</dbReference>
<reference evidence="3" key="5">
    <citation type="submission" date="2018-04" db="UniProtKB">
        <authorList>
            <consortium name="EnsemblFungi"/>
        </authorList>
    </citation>
    <scope>IDENTIFICATION</scope>
    <source>
        <strain evidence="3">R3-111a-1</strain>
    </source>
</reference>
<reference evidence="2" key="3">
    <citation type="submission" date="2010-09" db="EMBL/GenBank/DDBJ databases">
        <title>Annotation of Gaeumannomyces graminis var. tritici R3-111a-1.</title>
        <authorList>
            <consortium name="The Broad Institute Genome Sequencing Platform"/>
            <person name="Ma L.-J."/>
            <person name="Dead R."/>
            <person name="Young S.K."/>
            <person name="Zeng Q."/>
            <person name="Gargeya S."/>
            <person name="Fitzgerald M."/>
            <person name="Haas B."/>
            <person name="Abouelleil A."/>
            <person name="Alvarado L."/>
            <person name="Arachchi H.M."/>
            <person name="Berlin A."/>
            <person name="Brown A."/>
            <person name="Chapman S.B."/>
            <person name="Chen Z."/>
            <person name="Dunbar C."/>
            <person name="Freedman E."/>
            <person name="Gearin G."/>
            <person name="Gellesch M."/>
            <person name="Goldberg J."/>
            <person name="Griggs A."/>
            <person name="Gujja S."/>
            <person name="Heiman D."/>
            <person name="Howarth C."/>
            <person name="Larson L."/>
            <person name="Lui A."/>
            <person name="MacDonald P.J.P."/>
            <person name="Mehta T."/>
            <person name="Montmayeur A."/>
            <person name="Murphy C."/>
            <person name="Neiman D."/>
            <person name="Pearson M."/>
            <person name="Priest M."/>
            <person name="Roberts A."/>
            <person name="Saif S."/>
            <person name="Shea T."/>
            <person name="Shenoy N."/>
            <person name="Sisk P."/>
            <person name="Stolte C."/>
            <person name="Sykes S."/>
            <person name="Yandava C."/>
            <person name="Wortman J."/>
            <person name="Nusbaum C."/>
            <person name="Birren B."/>
        </authorList>
    </citation>
    <scope>NUCLEOTIDE SEQUENCE</scope>
    <source>
        <strain evidence="2">R3-111a-1</strain>
    </source>
</reference>
<gene>
    <name evidence="3" type="primary">20341203</name>
    <name evidence="2" type="ORF">GGTG_00745</name>
</gene>
<evidence type="ECO:0000313" key="4">
    <source>
        <dbReference type="Proteomes" id="UP000006039"/>
    </source>
</evidence>
<accession>J3NHK8</accession>
<dbReference type="AlphaFoldDB" id="J3NHK8"/>
<dbReference type="HOGENOM" id="CLU_020129_2_0_1"/>
<dbReference type="GeneID" id="20341203"/>